<name>A0A4Q9DTU5_9BACL</name>
<keyword evidence="4 6" id="KW-1133">Transmembrane helix</keyword>
<evidence type="ECO:0000256" key="6">
    <source>
        <dbReference type="HAMAP-Rule" id="MF_01515"/>
    </source>
</evidence>
<comment type="caution">
    <text evidence="9">The sequence shown here is derived from an EMBL/GenBank/DDBJ whole genome shotgun (WGS) entry which is preliminary data.</text>
</comment>
<dbReference type="CDD" id="cd16381">
    <property type="entry name" value="YitT_C_like_1"/>
    <property type="match status" value="1"/>
</dbReference>
<dbReference type="GO" id="GO:0005886">
    <property type="term" value="C:plasma membrane"/>
    <property type="evidence" value="ECO:0007669"/>
    <property type="project" value="UniProtKB-SubCell"/>
</dbReference>
<comment type="subcellular location">
    <subcellularLocation>
        <location evidence="1 6">Cell membrane</location>
        <topology evidence="1 6">Multi-pass membrane protein</topology>
    </subcellularLocation>
</comment>
<evidence type="ECO:0000256" key="5">
    <source>
        <dbReference type="ARBA" id="ARBA00023136"/>
    </source>
</evidence>
<dbReference type="HAMAP" id="MF_01515">
    <property type="entry name" value="UPF0316"/>
    <property type="match status" value="1"/>
</dbReference>
<feature type="transmembrane region" description="Helical" evidence="6">
    <location>
        <begin position="53"/>
        <end position="74"/>
    </location>
</feature>
<evidence type="ECO:0000256" key="2">
    <source>
        <dbReference type="ARBA" id="ARBA00022475"/>
    </source>
</evidence>
<protein>
    <recommendedName>
        <fullName evidence="6">UPF0316 protein EYB31_11565</fullName>
    </recommendedName>
</protein>
<dbReference type="PANTHER" id="PTHR40060:SF1">
    <property type="entry name" value="UPF0316 PROTEIN YEBE"/>
    <property type="match status" value="1"/>
</dbReference>
<dbReference type="PANTHER" id="PTHR40060">
    <property type="entry name" value="UPF0316 PROTEIN YEBE"/>
    <property type="match status" value="1"/>
</dbReference>
<keyword evidence="5 6" id="KW-0472">Membrane</keyword>
<proteinExistence type="inferred from homology"/>
<gene>
    <name evidence="9" type="ORF">EYB31_11565</name>
</gene>
<evidence type="ECO:0000259" key="7">
    <source>
        <dbReference type="Pfam" id="PF10035"/>
    </source>
</evidence>
<evidence type="ECO:0000256" key="1">
    <source>
        <dbReference type="ARBA" id="ARBA00004651"/>
    </source>
</evidence>
<evidence type="ECO:0000313" key="9">
    <source>
        <dbReference type="EMBL" id="TBL79595.1"/>
    </source>
</evidence>
<feature type="domain" description="DUF2179" evidence="7">
    <location>
        <begin position="131"/>
        <end position="183"/>
    </location>
</feature>
<dbReference type="InterPro" id="IPR044035">
    <property type="entry name" value="DUF5698"/>
</dbReference>
<dbReference type="OrthoDB" id="48231at2"/>
<keyword evidence="2 6" id="KW-1003">Cell membrane</keyword>
<keyword evidence="10" id="KW-1185">Reference proteome</keyword>
<dbReference type="NCBIfam" id="NF003194">
    <property type="entry name" value="PRK04164.1-5"/>
    <property type="match status" value="1"/>
</dbReference>
<comment type="similarity">
    <text evidence="6">Belongs to the UPF0316 family.</text>
</comment>
<evidence type="ECO:0000313" key="10">
    <source>
        <dbReference type="Proteomes" id="UP000293142"/>
    </source>
</evidence>
<dbReference type="Pfam" id="PF18955">
    <property type="entry name" value="DUF5698"/>
    <property type="match status" value="1"/>
</dbReference>
<feature type="domain" description="DUF5698" evidence="8">
    <location>
        <begin position="41"/>
        <end position="98"/>
    </location>
</feature>
<sequence length="195" mass="21921">MRFYPIISIVTNPAEGGVQLNVVNTIVVIAVMNIVYVSLFTIRIILVMKSRRLLASFISMFEVFVYLKALNIVLSNINEPLNLAAYCIGWGCGVWLGIKIEEWLALGYSTLQIVVDYEASHLPGLIRENGFGVTHWTAEGKDGPRLVMEVLAKRSQEKHLLQLIRAIAPKAFIISYEPRTFHGGFWTKRLRGGKS</sequence>
<feature type="transmembrane region" description="Helical" evidence="6">
    <location>
        <begin position="80"/>
        <end position="98"/>
    </location>
</feature>
<dbReference type="EMBL" id="SIRE01000007">
    <property type="protein sequence ID" value="TBL79595.1"/>
    <property type="molecule type" value="Genomic_DNA"/>
</dbReference>
<reference evidence="9 10" key="1">
    <citation type="submission" date="2019-02" db="EMBL/GenBank/DDBJ databases">
        <title>Paenibacillus sp. nov., isolated from surface-sterilized tissue of Thalictrum simplex L.</title>
        <authorList>
            <person name="Tuo L."/>
        </authorList>
    </citation>
    <scope>NUCLEOTIDE SEQUENCE [LARGE SCALE GENOMIC DNA]</scope>
    <source>
        <strain evidence="9 10">N2SHLJ1</strain>
    </source>
</reference>
<evidence type="ECO:0000256" key="3">
    <source>
        <dbReference type="ARBA" id="ARBA00022692"/>
    </source>
</evidence>
<dbReference type="InterPro" id="IPR019264">
    <property type="entry name" value="DUF2179"/>
</dbReference>
<organism evidence="9 10">
    <name type="scientific">Paenibacillus thalictri</name>
    <dbReference type="NCBI Taxonomy" id="2527873"/>
    <lineage>
        <taxon>Bacteria</taxon>
        <taxon>Bacillati</taxon>
        <taxon>Bacillota</taxon>
        <taxon>Bacilli</taxon>
        <taxon>Bacillales</taxon>
        <taxon>Paenibacillaceae</taxon>
        <taxon>Paenibacillus</taxon>
    </lineage>
</organism>
<feature type="transmembrane region" description="Helical" evidence="6">
    <location>
        <begin position="22"/>
        <end position="46"/>
    </location>
</feature>
<evidence type="ECO:0000259" key="8">
    <source>
        <dbReference type="Pfam" id="PF18955"/>
    </source>
</evidence>
<keyword evidence="3 6" id="KW-0812">Transmembrane</keyword>
<accession>A0A4Q9DTU5</accession>
<evidence type="ECO:0000256" key="4">
    <source>
        <dbReference type="ARBA" id="ARBA00022989"/>
    </source>
</evidence>
<dbReference type="AlphaFoldDB" id="A0A4Q9DTU5"/>
<dbReference type="Proteomes" id="UP000293142">
    <property type="component" value="Unassembled WGS sequence"/>
</dbReference>
<dbReference type="InterPro" id="IPR022930">
    <property type="entry name" value="UPF0316"/>
</dbReference>
<dbReference type="Pfam" id="PF10035">
    <property type="entry name" value="DUF2179"/>
    <property type="match status" value="1"/>
</dbReference>